<dbReference type="GO" id="GO:0016020">
    <property type="term" value="C:membrane"/>
    <property type="evidence" value="ECO:0007669"/>
    <property type="project" value="UniProtKB-SubCell"/>
</dbReference>
<comment type="similarity">
    <text evidence="2">Belongs to the CRISP family.</text>
</comment>
<dbReference type="Ensembl" id="ENSGACT00000025759.2">
    <property type="protein sequence ID" value="ENSGACP00000025709.2"/>
    <property type="gene ID" value="ENSGACG00000019447.2"/>
</dbReference>
<comment type="subcellular location">
    <subcellularLocation>
        <location evidence="1">Membrane</location>
    </subcellularLocation>
</comment>
<dbReference type="InterPro" id="IPR034121">
    <property type="entry name" value="SCP_GLIPR-1-like"/>
</dbReference>
<dbReference type="SMART" id="SM00198">
    <property type="entry name" value="SCP"/>
    <property type="match status" value="1"/>
</dbReference>
<keyword evidence="7" id="KW-1185">Reference proteome</keyword>
<dbReference type="GeneTree" id="ENSGT00940000160727"/>
<proteinExistence type="inferred from homology"/>
<feature type="domain" description="SCP" evidence="5">
    <location>
        <begin position="40"/>
        <end position="194"/>
    </location>
</feature>
<reference evidence="6" key="2">
    <citation type="submission" date="2025-08" db="UniProtKB">
        <authorList>
            <consortium name="Ensembl"/>
        </authorList>
    </citation>
    <scope>IDENTIFICATION</scope>
</reference>
<dbReference type="InterPro" id="IPR001283">
    <property type="entry name" value="CRISP-related"/>
</dbReference>
<name>G3Q749_GASAC</name>
<keyword evidence="4" id="KW-0732">Signal</keyword>
<dbReference type="InterPro" id="IPR035940">
    <property type="entry name" value="CAP_sf"/>
</dbReference>
<dbReference type="PROSITE" id="PS01009">
    <property type="entry name" value="CRISP_1"/>
    <property type="match status" value="1"/>
</dbReference>
<evidence type="ECO:0000313" key="6">
    <source>
        <dbReference type="Ensembl" id="ENSGACP00000025709.2"/>
    </source>
</evidence>
<dbReference type="InterPro" id="IPR014044">
    <property type="entry name" value="CAP_dom"/>
</dbReference>
<dbReference type="CDD" id="cd05385">
    <property type="entry name" value="CAP_GLIPR1-like"/>
    <property type="match status" value="1"/>
</dbReference>
<accession>G3Q749</accession>
<keyword evidence="3" id="KW-0472">Membrane</keyword>
<feature type="chain" id="PRO_5043377183" evidence="4">
    <location>
        <begin position="33"/>
        <end position="276"/>
    </location>
</feature>
<sequence>MQQKKKTAAANNMKSAVRTFLWAWTILHYSAALPEITDGEFIKECVRGHNEARSSVSPPASDMLNMTWDEALAITARAWARHCVYEHNSYLKDVRRVHPTFSSVGENIWAGYPPSSFHVTGAIKNWVDEKQFYNYSSNICTKVCGHYTQVVWGSSFKVGCAVQLCPNGVQGTSFASKEGAIFLCNYATAGNVNGRQPYTSGAAGCSRCEGTCERNLCGNQERDSQKSYNWTPDWDPAPTNPINYVTILVARPIGLIATFIAAYAVGHLYPNVFCYE</sequence>
<feature type="signal peptide" evidence="4">
    <location>
        <begin position="1"/>
        <end position="32"/>
    </location>
</feature>
<dbReference type="AlphaFoldDB" id="G3Q749"/>
<evidence type="ECO:0000256" key="2">
    <source>
        <dbReference type="ARBA" id="ARBA00009923"/>
    </source>
</evidence>
<dbReference type="InterPro" id="IPR018244">
    <property type="entry name" value="Allrgn_V5/Tpx1_CS"/>
</dbReference>
<dbReference type="Bgee" id="ENSGACG00000019447">
    <property type="expression patterns" value="Expressed in head kidney and 5 other cell types or tissues"/>
</dbReference>
<evidence type="ECO:0000313" key="7">
    <source>
        <dbReference type="Proteomes" id="UP000007635"/>
    </source>
</evidence>
<evidence type="ECO:0000256" key="1">
    <source>
        <dbReference type="ARBA" id="ARBA00004370"/>
    </source>
</evidence>
<dbReference type="PANTHER" id="PTHR10334">
    <property type="entry name" value="CYSTEINE-RICH SECRETORY PROTEIN-RELATED"/>
    <property type="match status" value="1"/>
</dbReference>
<dbReference type="OrthoDB" id="43654at2759"/>
<dbReference type="InterPro" id="IPR002413">
    <property type="entry name" value="V5_allergen-like"/>
</dbReference>
<dbReference type="SUPFAM" id="SSF55797">
    <property type="entry name" value="PR-1-like"/>
    <property type="match status" value="1"/>
</dbReference>
<reference evidence="6" key="3">
    <citation type="submission" date="2025-09" db="UniProtKB">
        <authorList>
            <consortium name="Ensembl"/>
        </authorList>
    </citation>
    <scope>IDENTIFICATION</scope>
</reference>
<evidence type="ECO:0000259" key="5">
    <source>
        <dbReference type="SMART" id="SM00198"/>
    </source>
</evidence>
<dbReference type="PRINTS" id="PR00837">
    <property type="entry name" value="V5TPXLIKE"/>
</dbReference>
<dbReference type="Pfam" id="PF00188">
    <property type="entry name" value="CAP"/>
    <property type="match status" value="1"/>
</dbReference>
<evidence type="ECO:0000256" key="3">
    <source>
        <dbReference type="ARBA" id="ARBA00023136"/>
    </source>
</evidence>
<protein>
    <submittedName>
        <fullName evidence="6">GLI pathosis related 1</fullName>
    </submittedName>
</protein>
<evidence type="ECO:0000256" key="4">
    <source>
        <dbReference type="SAM" id="SignalP"/>
    </source>
</evidence>
<dbReference type="Gene3D" id="3.40.33.10">
    <property type="entry name" value="CAP"/>
    <property type="match status" value="1"/>
</dbReference>
<dbReference type="Proteomes" id="UP000007635">
    <property type="component" value="Chromosome IV"/>
</dbReference>
<dbReference type="PRINTS" id="PR00838">
    <property type="entry name" value="V5ALLERGEN"/>
</dbReference>
<organism evidence="6 7">
    <name type="scientific">Gasterosteus aculeatus aculeatus</name>
    <name type="common">three-spined stickleback</name>
    <dbReference type="NCBI Taxonomy" id="481459"/>
    <lineage>
        <taxon>Eukaryota</taxon>
        <taxon>Metazoa</taxon>
        <taxon>Chordata</taxon>
        <taxon>Craniata</taxon>
        <taxon>Vertebrata</taxon>
        <taxon>Euteleostomi</taxon>
        <taxon>Actinopterygii</taxon>
        <taxon>Neopterygii</taxon>
        <taxon>Teleostei</taxon>
        <taxon>Neoteleostei</taxon>
        <taxon>Acanthomorphata</taxon>
        <taxon>Eupercaria</taxon>
        <taxon>Perciformes</taxon>
        <taxon>Cottioidei</taxon>
        <taxon>Gasterosteales</taxon>
        <taxon>Gasterosteidae</taxon>
        <taxon>Gasterosteus</taxon>
    </lineage>
</organism>
<dbReference type="GO" id="GO:0005576">
    <property type="term" value="C:extracellular region"/>
    <property type="evidence" value="ECO:0007669"/>
    <property type="project" value="InterPro"/>
</dbReference>
<dbReference type="OMA" id="NEIQYYD"/>
<reference evidence="6 7" key="1">
    <citation type="journal article" date="2021" name="G3 (Bethesda)">
        <title>Improved contiguity of the threespine stickleback genome using long-read sequencing.</title>
        <authorList>
            <person name="Nath S."/>
            <person name="Shaw D.E."/>
            <person name="White M.A."/>
        </authorList>
    </citation>
    <scope>NUCLEOTIDE SEQUENCE [LARGE SCALE GENOMIC DNA]</scope>
    <source>
        <strain evidence="6 7">Lake Benthic</strain>
    </source>
</reference>